<gene>
    <name evidence="4" type="primary">gldG</name>
    <name evidence="4" type="ORF">GWK08_00060</name>
</gene>
<dbReference type="InterPro" id="IPR019196">
    <property type="entry name" value="ABC_transp_unknown"/>
</dbReference>
<dbReference type="Pfam" id="PF09822">
    <property type="entry name" value="ABC_transp_aux"/>
    <property type="match status" value="1"/>
</dbReference>
<dbReference type="InterPro" id="IPR019863">
    <property type="entry name" value="Motility-assoc_ABC-rel_GldG"/>
</dbReference>
<evidence type="ECO:0000259" key="2">
    <source>
        <dbReference type="Pfam" id="PF09822"/>
    </source>
</evidence>
<dbReference type="Pfam" id="PF23357">
    <property type="entry name" value="DUF7088"/>
    <property type="match status" value="1"/>
</dbReference>
<feature type="domain" description="ABC-type uncharacterised transport system" evidence="2">
    <location>
        <begin position="188"/>
        <end position="493"/>
    </location>
</feature>
<reference evidence="4 5" key="1">
    <citation type="submission" date="2020-01" db="EMBL/GenBank/DDBJ databases">
        <title>Leptobacterium flavescens.</title>
        <authorList>
            <person name="Wang G."/>
        </authorList>
    </citation>
    <scope>NUCLEOTIDE SEQUENCE [LARGE SCALE GENOMIC DNA]</scope>
    <source>
        <strain evidence="4 5">KCTC 22160</strain>
    </source>
</reference>
<feature type="transmembrane region" description="Helical" evidence="1">
    <location>
        <begin position="528"/>
        <end position="550"/>
    </location>
</feature>
<evidence type="ECO:0000256" key="1">
    <source>
        <dbReference type="SAM" id="Phobius"/>
    </source>
</evidence>
<name>A0A6P0UGR2_9FLAO</name>
<dbReference type="Proteomes" id="UP000468581">
    <property type="component" value="Unassembled WGS sequence"/>
</dbReference>
<keyword evidence="1" id="KW-0472">Membrane</keyword>
<evidence type="ECO:0000313" key="5">
    <source>
        <dbReference type="Proteomes" id="UP000468581"/>
    </source>
</evidence>
<dbReference type="AlphaFoldDB" id="A0A6P0UGR2"/>
<evidence type="ECO:0000259" key="3">
    <source>
        <dbReference type="Pfam" id="PF23357"/>
    </source>
</evidence>
<keyword evidence="5" id="KW-1185">Reference proteome</keyword>
<keyword evidence="1" id="KW-1133">Transmembrane helix</keyword>
<organism evidence="4 5">
    <name type="scientific">Leptobacterium flavescens</name>
    <dbReference type="NCBI Taxonomy" id="472055"/>
    <lineage>
        <taxon>Bacteria</taxon>
        <taxon>Pseudomonadati</taxon>
        <taxon>Bacteroidota</taxon>
        <taxon>Flavobacteriia</taxon>
        <taxon>Flavobacteriales</taxon>
        <taxon>Flavobacteriaceae</taxon>
        <taxon>Leptobacterium</taxon>
    </lineage>
</organism>
<dbReference type="NCBIfam" id="TIGR03521">
    <property type="entry name" value="GldG"/>
    <property type="match status" value="1"/>
</dbReference>
<evidence type="ECO:0000313" key="4">
    <source>
        <dbReference type="EMBL" id="NER11822.1"/>
    </source>
</evidence>
<feature type="domain" description="DUF7088" evidence="3">
    <location>
        <begin position="35"/>
        <end position="141"/>
    </location>
</feature>
<dbReference type="EMBL" id="JAABOO010000001">
    <property type="protein sequence ID" value="NER11822.1"/>
    <property type="molecule type" value="Genomic_DNA"/>
</dbReference>
<proteinExistence type="predicted"/>
<sequence>MKKGTLIQQLFTIIIVLILINVLGSYAYHRFDLTQDKRYTLSETTKDIISRVDSPVIIDVLLEGDFPAEFKKLQLEVRQLLEEFASYNRNIKFSFVNPLEDENQADQVIAQLGNLGLKPANITVEEGGKVSQEIVFPWAMANLGDNTVRVPLLKNKLGTSSEQRVNNSIQQLEYAFADALTKLTIREKKSVAVIKGNGELSDIYITDFIRSLQEYYNVAPFTLDSVAGNPQGTLDAIKNYDLAIVAKPTEAFSDEEKYIMDQYVMNGGKSMWLIDQVAIELDSLYNERGRSLAFPIDLNLNDMFFKYGLRINPVLVNDLYFTQIVLAQGEGNESQYNPVPWVYNPMVFSANDHPINNNIEALRFQFSNAIDTLSVKGVKKSVLLTSSPLSKTVGTPSEISLDIITKAPDQESYKDGFKPLAVLLEGNFTSVFKNRVKPAKLSGVKDDGENSKMIVIADGDLIKNQIRQGQPLELGYDKWTNSFYGNKEFLMNSVNYLLDDNGLINIRSKEVSIPFLDQKKVVAQKSTWQLLNTGLPLLILGLFAWGFNFIRKKKFRA</sequence>
<dbReference type="InterPro" id="IPR055396">
    <property type="entry name" value="DUF7088"/>
</dbReference>
<accession>A0A6P0UGR2</accession>
<comment type="caution">
    <text evidence="4">The sequence shown here is derived from an EMBL/GenBank/DDBJ whole genome shotgun (WGS) entry which is preliminary data.</text>
</comment>
<feature type="transmembrane region" description="Helical" evidence="1">
    <location>
        <begin position="7"/>
        <end position="28"/>
    </location>
</feature>
<dbReference type="RefSeq" id="WP_163604858.1">
    <property type="nucleotide sequence ID" value="NZ_JAABOO010000001.1"/>
</dbReference>
<keyword evidence="1" id="KW-0812">Transmembrane</keyword>
<protein>
    <submittedName>
        <fullName evidence="4">Gliding motility-associated ABC transporter substrate-binding protein GldG</fullName>
    </submittedName>
</protein>